<dbReference type="InterPro" id="IPR023214">
    <property type="entry name" value="HAD_sf"/>
</dbReference>
<evidence type="ECO:0000313" key="5">
    <source>
        <dbReference type="Proteomes" id="UP000324233"/>
    </source>
</evidence>
<dbReference type="InterPro" id="IPR036412">
    <property type="entry name" value="HAD-like_sf"/>
</dbReference>
<proteinExistence type="predicted"/>
<evidence type="ECO:0000256" key="3">
    <source>
        <dbReference type="ARBA" id="ARBA00022842"/>
    </source>
</evidence>
<dbReference type="EMBL" id="CP042997">
    <property type="protein sequence ID" value="QEH32440.1"/>
    <property type="molecule type" value="Genomic_DNA"/>
</dbReference>
<dbReference type="NCBIfam" id="TIGR01549">
    <property type="entry name" value="HAD-SF-IA-v1"/>
    <property type="match status" value="1"/>
</dbReference>
<evidence type="ECO:0000256" key="2">
    <source>
        <dbReference type="ARBA" id="ARBA00022801"/>
    </source>
</evidence>
<dbReference type="NCBIfam" id="TIGR01509">
    <property type="entry name" value="HAD-SF-IA-v3"/>
    <property type="match status" value="1"/>
</dbReference>
<keyword evidence="5" id="KW-1185">Reference proteome</keyword>
<dbReference type="PANTHER" id="PTHR46470">
    <property type="entry name" value="N-ACYLNEURAMINATE-9-PHOSPHATASE"/>
    <property type="match status" value="1"/>
</dbReference>
<dbReference type="SFLD" id="SFLDS00003">
    <property type="entry name" value="Haloacid_Dehalogenase"/>
    <property type="match status" value="1"/>
</dbReference>
<organism evidence="4 5">
    <name type="scientific">Aquisphaera giovannonii</name>
    <dbReference type="NCBI Taxonomy" id="406548"/>
    <lineage>
        <taxon>Bacteria</taxon>
        <taxon>Pseudomonadati</taxon>
        <taxon>Planctomycetota</taxon>
        <taxon>Planctomycetia</taxon>
        <taxon>Isosphaerales</taxon>
        <taxon>Isosphaeraceae</taxon>
        <taxon>Aquisphaera</taxon>
    </lineage>
</organism>
<dbReference type="PRINTS" id="PR00413">
    <property type="entry name" value="HADHALOGNASE"/>
</dbReference>
<comment type="cofactor">
    <cofactor evidence="1">
        <name>Mg(2+)</name>
        <dbReference type="ChEBI" id="CHEBI:18420"/>
    </cofactor>
</comment>
<dbReference type="AlphaFoldDB" id="A0A5B9VXU6"/>
<dbReference type="KEGG" id="agv:OJF2_09110"/>
<keyword evidence="2 4" id="KW-0378">Hydrolase</keyword>
<dbReference type="RefSeq" id="WP_148591617.1">
    <property type="nucleotide sequence ID" value="NZ_CP042997.1"/>
</dbReference>
<dbReference type="EC" id="3.1.3.5" evidence="4"/>
<dbReference type="GO" id="GO:0044281">
    <property type="term" value="P:small molecule metabolic process"/>
    <property type="evidence" value="ECO:0007669"/>
    <property type="project" value="UniProtKB-ARBA"/>
</dbReference>
<dbReference type="InterPro" id="IPR051400">
    <property type="entry name" value="HAD-like_hydrolase"/>
</dbReference>
<gene>
    <name evidence="4" type="primary">yjjG</name>
    <name evidence="4" type="ORF">OJF2_09110</name>
</gene>
<dbReference type="OrthoDB" id="9809962at2"/>
<dbReference type="GO" id="GO:0008253">
    <property type="term" value="F:5'-nucleotidase activity"/>
    <property type="evidence" value="ECO:0007669"/>
    <property type="project" value="UniProtKB-EC"/>
</dbReference>
<dbReference type="Pfam" id="PF00702">
    <property type="entry name" value="Hydrolase"/>
    <property type="match status" value="1"/>
</dbReference>
<keyword evidence="3" id="KW-0460">Magnesium</keyword>
<sequence>MIRAILFDLDGTLVDRDGALRRYGLDLAARHPEIFPPETLDRDLRVLLAAPDRDRRRFAHRVARAFPALGPPAALAGDVAARLPSFLEPEAEVIRLIDRLRNRYRVGIVTNGSGPSQRAKLAAAGLSGLIDGVFISGVERAAKPHAAIFRRALAWAGAEPAEALFVGDDPATDVAGASRIGMRTCWVRRGRDYPDGLPRPDATIETLLELPEVLP</sequence>
<accession>A0A5B9VXU6</accession>
<dbReference type="Gene3D" id="3.40.50.1000">
    <property type="entry name" value="HAD superfamily/HAD-like"/>
    <property type="match status" value="1"/>
</dbReference>
<dbReference type="PANTHER" id="PTHR46470:SF4">
    <property type="entry name" value="5-AMINO-6-(5-PHOSPHO-D-RIBITYLAMINO)URACIL PHOSPHATASE YIGB"/>
    <property type="match status" value="1"/>
</dbReference>
<evidence type="ECO:0000256" key="1">
    <source>
        <dbReference type="ARBA" id="ARBA00001946"/>
    </source>
</evidence>
<dbReference type="Gene3D" id="1.20.120.710">
    <property type="entry name" value="Haloacid dehalogenase hydrolase-like domain"/>
    <property type="match status" value="1"/>
</dbReference>
<dbReference type="SUPFAM" id="SSF56784">
    <property type="entry name" value="HAD-like"/>
    <property type="match status" value="1"/>
</dbReference>
<dbReference type="Proteomes" id="UP000324233">
    <property type="component" value="Chromosome"/>
</dbReference>
<reference evidence="4 5" key="1">
    <citation type="submission" date="2019-08" db="EMBL/GenBank/DDBJ databases">
        <title>Deep-cultivation of Planctomycetes and their phenomic and genomic characterization uncovers novel biology.</title>
        <authorList>
            <person name="Wiegand S."/>
            <person name="Jogler M."/>
            <person name="Boedeker C."/>
            <person name="Pinto D."/>
            <person name="Vollmers J."/>
            <person name="Rivas-Marin E."/>
            <person name="Kohn T."/>
            <person name="Peeters S.H."/>
            <person name="Heuer A."/>
            <person name="Rast P."/>
            <person name="Oberbeckmann S."/>
            <person name="Bunk B."/>
            <person name="Jeske O."/>
            <person name="Meyerdierks A."/>
            <person name="Storesund J.E."/>
            <person name="Kallscheuer N."/>
            <person name="Luecker S."/>
            <person name="Lage O.M."/>
            <person name="Pohl T."/>
            <person name="Merkel B.J."/>
            <person name="Hornburger P."/>
            <person name="Mueller R.-W."/>
            <person name="Bruemmer F."/>
            <person name="Labrenz M."/>
            <person name="Spormann A.M."/>
            <person name="Op den Camp H."/>
            <person name="Overmann J."/>
            <person name="Amann R."/>
            <person name="Jetten M.S.M."/>
            <person name="Mascher T."/>
            <person name="Medema M.H."/>
            <person name="Devos D.P."/>
            <person name="Kaster A.-K."/>
            <person name="Ovreas L."/>
            <person name="Rohde M."/>
            <person name="Galperin M.Y."/>
            <person name="Jogler C."/>
        </authorList>
    </citation>
    <scope>NUCLEOTIDE SEQUENCE [LARGE SCALE GENOMIC DNA]</scope>
    <source>
        <strain evidence="4 5">OJF2</strain>
    </source>
</reference>
<evidence type="ECO:0000313" key="4">
    <source>
        <dbReference type="EMBL" id="QEH32440.1"/>
    </source>
</evidence>
<dbReference type="InterPro" id="IPR006439">
    <property type="entry name" value="HAD-SF_hydro_IA"/>
</dbReference>
<name>A0A5B9VXU6_9BACT</name>
<protein>
    <submittedName>
        <fullName evidence="4">Pyrimidine 5'-nucleotidase YjjG</fullName>
        <ecNumber evidence="4">3.1.3.5</ecNumber>
    </submittedName>
</protein>
<dbReference type="SFLD" id="SFLDG01129">
    <property type="entry name" value="C1.5:_HAD__Beta-PGM__Phosphata"/>
    <property type="match status" value="1"/>
</dbReference>